<organism evidence="9">
    <name type="scientific">Trypanosoma congolense (strain IL3000)</name>
    <dbReference type="NCBI Taxonomy" id="1068625"/>
    <lineage>
        <taxon>Eukaryota</taxon>
        <taxon>Discoba</taxon>
        <taxon>Euglenozoa</taxon>
        <taxon>Kinetoplastea</taxon>
        <taxon>Metakinetoplastina</taxon>
        <taxon>Trypanosomatida</taxon>
        <taxon>Trypanosomatidae</taxon>
        <taxon>Trypanosoma</taxon>
        <taxon>Nannomonas</taxon>
    </lineage>
</organism>
<gene>
    <name evidence="9" type="ORF">TCIL3000_6_2080</name>
</gene>
<name>G0UNK9_TRYCI</name>
<evidence type="ECO:0000256" key="3">
    <source>
        <dbReference type="ARBA" id="ARBA00020820"/>
    </source>
</evidence>
<dbReference type="GO" id="GO:0005789">
    <property type="term" value="C:endoplasmic reticulum membrane"/>
    <property type="evidence" value="ECO:0007669"/>
    <property type="project" value="UniProtKB-SubCell"/>
</dbReference>
<comment type="similarity">
    <text evidence="2">Belongs to the EMC4 family.</text>
</comment>
<evidence type="ECO:0000256" key="8">
    <source>
        <dbReference type="SAM" id="Phobius"/>
    </source>
</evidence>
<dbReference type="Pfam" id="PF06417">
    <property type="entry name" value="EMC4"/>
    <property type="match status" value="1"/>
</dbReference>
<keyword evidence="7 8" id="KW-0472">Membrane</keyword>
<keyword evidence="5" id="KW-0256">Endoplasmic reticulum</keyword>
<evidence type="ECO:0000256" key="4">
    <source>
        <dbReference type="ARBA" id="ARBA00022692"/>
    </source>
</evidence>
<reference evidence="9" key="1">
    <citation type="journal article" date="2012" name="Proc. Natl. Acad. Sci. U.S.A.">
        <title>Antigenic diversity is generated by distinct evolutionary mechanisms in African trypanosome species.</title>
        <authorList>
            <person name="Jackson A.P."/>
            <person name="Berry A."/>
            <person name="Aslett M."/>
            <person name="Allison H.C."/>
            <person name="Burton P."/>
            <person name="Vavrova-Anderson J."/>
            <person name="Brown R."/>
            <person name="Browne H."/>
            <person name="Corton N."/>
            <person name="Hauser H."/>
            <person name="Gamble J."/>
            <person name="Gilderthorp R."/>
            <person name="Marcello L."/>
            <person name="McQuillan J."/>
            <person name="Otto T.D."/>
            <person name="Quail M.A."/>
            <person name="Sanders M.J."/>
            <person name="van Tonder A."/>
            <person name="Ginger M.L."/>
            <person name="Field M.C."/>
            <person name="Barry J.D."/>
            <person name="Hertz-Fowler C."/>
            <person name="Berriman M."/>
        </authorList>
    </citation>
    <scope>NUCLEOTIDE SEQUENCE</scope>
    <source>
        <strain evidence="9">IL3000</strain>
    </source>
</reference>
<evidence type="ECO:0000256" key="7">
    <source>
        <dbReference type="ARBA" id="ARBA00023136"/>
    </source>
</evidence>
<protein>
    <recommendedName>
        <fullName evidence="3">ER membrane protein complex subunit 4</fullName>
    </recommendedName>
</protein>
<feature type="transmembrane region" description="Helical" evidence="8">
    <location>
        <begin position="94"/>
        <end position="113"/>
    </location>
</feature>
<evidence type="ECO:0000313" key="9">
    <source>
        <dbReference type="EMBL" id="CCC90969.1"/>
    </source>
</evidence>
<dbReference type="EMBL" id="HE575319">
    <property type="protein sequence ID" value="CCC90969.1"/>
    <property type="molecule type" value="Genomic_DNA"/>
</dbReference>
<dbReference type="AlphaFoldDB" id="G0UNK9"/>
<dbReference type="PANTHER" id="PTHR19315">
    <property type="entry name" value="ER MEMBRANE PROTEIN COMPLEX SUBUNIT 4"/>
    <property type="match status" value="1"/>
</dbReference>
<evidence type="ECO:0000256" key="5">
    <source>
        <dbReference type="ARBA" id="ARBA00022824"/>
    </source>
</evidence>
<evidence type="ECO:0000256" key="2">
    <source>
        <dbReference type="ARBA" id="ARBA00007715"/>
    </source>
</evidence>
<comment type="subcellular location">
    <subcellularLocation>
        <location evidence="1">Endoplasmic reticulum membrane</location>
        <topology evidence="1">Multi-pass membrane protein</topology>
    </subcellularLocation>
</comment>
<proteinExistence type="inferred from homology"/>
<keyword evidence="4 8" id="KW-0812">Transmembrane</keyword>
<evidence type="ECO:0000256" key="1">
    <source>
        <dbReference type="ARBA" id="ARBA00004477"/>
    </source>
</evidence>
<evidence type="ECO:0000256" key="6">
    <source>
        <dbReference type="ARBA" id="ARBA00022989"/>
    </source>
</evidence>
<sequence length="142" mass="16159">MRAMNIHEEGDESLLRTYRRLNDIRTQPLKSLPMTAFMMWMVGNDVSIFSIMFVGMAVISPLQTILGTNKAFDDFKEEADKDPGIRSAVTHSKLIFVGCCIASFTVALVKLHWMGLMPVNTIDWLDKTPPQYKEQSMGFFFS</sequence>
<keyword evidence="6 8" id="KW-1133">Transmembrane helix</keyword>
<dbReference type="InterPro" id="IPR009445">
    <property type="entry name" value="TMEM85/Emc4"/>
</dbReference>
<accession>G0UNK9</accession>
<feature type="transmembrane region" description="Helical" evidence="8">
    <location>
        <begin position="37"/>
        <end position="59"/>
    </location>
</feature>